<accession>A0A151T0A4</accession>
<dbReference type="Pfam" id="PF13639">
    <property type="entry name" value="zf-RING_2"/>
    <property type="match status" value="1"/>
</dbReference>
<evidence type="ECO:0000256" key="1">
    <source>
        <dbReference type="ARBA" id="ARBA00000900"/>
    </source>
</evidence>
<dbReference type="SMART" id="SM00184">
    <property type="entry name" value="RING"/>
    <property type="match status" value="1"/>
</dbReference>
<dbReference type="EMBL" id="CM003611">
    <property type="protein sequence ID" value="KYP60485.1"/>
    <property type="molecule type" value="Genomic_DNA"/>
</dbReference>
<comment type="catalytic activity">
    <reaction evidence="1">
        <text>S-ubiquitinyl-[E2 ubiquitin-conjugating enzyme]-L-cysteine + [acceptor protein]-L-lysine = [E2 ubiquitin-conjugating enzyme]-L-cysteine + N(6)-ubiquitinyl-[acceptor protein]-L-lysine.</text>
        <dbReference type="EC" id="2.3.2.27"/>
    </reaction>
</comment>
<keyword evidence="5" id="KW-0862">Zinc</keyword>
<organism evidence="8 9">
    <name type="scientific">Cajanus cajan</name>
    <name type="common">Pigeon pea</name>
    <name type="synonym">Cajanus indicus</name>
    <dbReference type="NCBI Taxonomy" id="3821"/>
    <lineage>
        <taxon>Eukaryota</taxon>
        <taxon>Viridiplantae</taxon>
        <taxon>Streptophyta</taxon>
        <taxon>Embryophyta</taxon>
        <taxon>Tracheophyta</taxon>
        <taxon>Spermatophyta</taxon>
        <taxon>Magnoliopsida</taxon>
        <taxon>eudicotyledons</taxon>
        <taxon>Gunneridae</taxon>
        <taxon>Pentapetalae</taxon>
        <taxon>rosids</taxon>
        <taxon>fabids</taxon>
        <taxon>Fabales</taxon>
        <taxon>Fabaceae</taxon>
        <taxon>Papilionoideae</taxon>
        <taxon>50 kb inversion clade</taxon>
        <taxon>NPAAA clade</taxon>
        <taxon>indigoferoid/millettioid clade</taxon>
        <taxon>Phaseoleae</taxon>
        <taxon>Cajanus</taxon>
    </lineage>
</organism>
<evidence type="ECO:0000259" key="7">
    <source>
        <dbReference type="PROSITE" id="PS50089"/>
    </source>
</evidence>
<gene>
    <name evidence="8" type="ORF">KK1_022891</name>
</gene>
<evidence type="ECO:0000256" key="4">
    <source>
        <dbReference type="ARBA" id="ARBA00022771"/>
    </source>
</evidence>
<keyword evidence="3" id="KW-0479">Metal-binding</keyword>
<dbReference type="GO" id="GO:0005737">
    <property type="term" value="C:cytoplasm"/>
    <property type="evidence" value="ECO:0007669"/>
    <property type="project" value="TreeGrafter"/>
</dbReference>
<protein>
    <recommendedName>
        <fullName evidence="2">RING-type E3 ubiquitin transferase</fullName>
        <ecNumber evidence="2">2.3.2.27</ecNumber>
    </recommendedName>
</protein>
<evidence type="ECO:0000313" key="9">
    <source>
        <dbReference type="Proteomes" id="UP000075243"/>
    </source>
</evidence>
<keyword evidence="9" id="KW-1185">Reference proteome</keyword>
<dbReference type="Proteomes" id="UP000075243">
    <property type="component" value="Chromosome 9"/>
</dbReference>
<dbReference type="OMA" id="HEKCIVT"/>
<dbReference type="GO" id="GO:0061630">
    <property type="term" value="F:ubiquitin protein ligase activity"/>
    <property type="evidence" value="ECO:0007669"/>
    <property type="project" value="UniProtKB-EC"/>
</dbReference>
<dbReference type="PANTHER" id="PTHR15710">
    <property type="entry name" value="E3 UBIQUITIN-PROTEIN LIGASE PRAJA"/>
    <property type="match status" value="1"/>
</dbReference>
<dbReference type="InterPro" id="IPR001841">
    <property type="entry name" value="Znf_RING"/>
</dbReference>
<evidence type="ECO:0000256" key="5">
    <source>
        <dbReference type="ARBA" id="ARBA00022833"/>
    </source>
</evidence>
<dbReference type="SUPFAM" id="SSF57850">
    <property type="entry name" value="RING/U-box"/>
    <property type="match status" value="1"/>
</dbReference>
<name>A0A151T0A4_CAJCA</name>
<dbReference type="PROSITE" id="PS50089">
    <property type="entry name" value="ZF_RING_2"/>
    <property type="match status" value="1"/>
</dbReference>
<proteinExistence type="predicted"/>
<dbReference type="PANTHER" id="PTHR15710:SF184">
    <property type="entry name" value="RING_U-BOX SUPERFAMILY PROTEIN"/>
    <property type="match status" value="1"/>
</dbReference>
<evidence type="ECO:0000256" key="6">
    <source>
        <dbReference type="PROSITE-ProRule" id="PRU00175"/>
    </source>
</evidence>
<dbReference type="Gramene" id="C.cajan_22234.t">
    <property type="protein sequence ID" value="C.cajan_22234.t.cds1"/>
    <property type="gene ID" value="C.cajan_22234"/>
</dbReference>
<evidence type="ECO:0000256" key="2">
    <source>
        <dbReference type="ARBA" id="ARBA00012483"/>
    </source>
</evidence>
<reference evidence="8 9" key="1">
    <citation type="journal article" date="2012" name="Nat. Biotechnol.">
        <title>Draft genome sequence of pigeonpea (Cajanus cajan), an orphan legume crop of resource-poor farmers.</title>
        <authorList>
            <person name="Varshney R.K."/>
            <person name="Chen W."/>
            <person name="Li Y."/>
            <person name="Bharti A.K."/>
            <person name="Saxena R.K."/>
            <person name="Schlueter J.A."/>
            <person name="Donoghue M.T."/>
            <person name="Azam S."/>
            <person name="Fan G."/>
            <person name="Whaley A.M."/>
            <person name="Farmer A.D."/>
            <person name="Sheridan J."/>
            <person name="Iwata A."/>
            <person name="Tuteja R."/>
            <person name="Penmetsa R.V."/>
            <person name="Wu W."/>
            <person name="Upadhyaya H.D."/>
            <person name="Yang S.P."/>
            <person name="Shah T."/>
            <person name="Saxena K.B."/>
            <person name="Michael T."/>
            <person name="McCombie W.R."/>
            <person name="Yang B."/>
            <person name="Zhang G."/>
            <person name="Yang H."/>
            <person name="Wang J."/>
            <person name="Spillane C."/>
            <person name="Cook D.R."/>
            <person name="May G.D."/>
            <person name="Xu X."/>
            <person name="Jackson S.A."/>
        </authorList>
    </citation>
    <scope>NUCLEOTIDE SEQUENCE [LARGE SCALE GENOMIC DNA]</scope>
    <source>
        <strain evidence="9">cv. Asha</strain>
    </source>
</reference>
<dbReference type="InterPro" id="IPR013083">
    <property type="entry name" value="Znf_RING/FYVE/PHD"/>
</dbReference>
<evidence type="ECO:0000313" key="8">
    <source>
        <dbReference type="EMBL" id="KYP60485.1"/>
    </source>
</evidence>
<dbReference type="GO" id="GO:0016567">
    <property type="term" value="P:protein ubiquitination"/>
    <property type="evidence" value="ECO:0007669"/>
    <property type="project" value="TreeGrafter"/>
</dbReference>
<dbReference type="Gene3D" id="3.30.40.10">
    <property type="entry name" value="Zinc/RING finger domain, C3HC4 (zinc finger)"/>
    <property type="match status" value="1"/>
</dbReference>
<dbReference type="EC" id="2.3.2.27" evidence="2"/>
<keyword evidence="4 6" id="KW-0863">Zinc-finger</keyword>
<sequence length="83" mass="9355">MEESMQCFKMIPASNEAIQTLLKKSTVVMGSEGCPICLEELDVNAECCTMPCHHVFHLQCIVTWLKTSHVCPLCRYPLPTLKN</sequence>
<dbReference type="GO" id="GO:0008270">
    <property type="term" value="F:zinc ion binding"/>
    <property type="evidence" value="ECO:0007669"/>
    <property type="project" value="UniProtKB-KW"/>
</dbReference>
<dbReference type="AlphaFoldDB" id="A0A151T0A4"/>
<feature type="domain" description="RING-type" evidence="7">
    <location>
        <begin position="34"/>
        <end position="75"/>
    </location>
</feature>
<evidence type="ECO:0000256" key="3">
    <source>
        <dbReference type="ARBA" id="ARBA00022723"/>
    </source>
</evidence>